<feature type="compositionally biased region" description="Polar residues" evidence="1">
    <location>
        <begin position="111"/>
        <end position="123"/>
    </location>
</feature>
<comment type="caution">
    <text evidence="2">The sequence shown here is derived from an EMBL/GenBank/DDBJ whole genome shotgun (WGS) entry which is preliminary data.</text>
</comment>
<dbReference type="PANTHER" id="PTHR34415:SF1">
    <property type="entry name" value="INTEGRASE CATALYTIC DOMAIN-CONTAINING PROTEIN"/>
    <property type="match status" value="1"/>
</dbReference>
<evidence type="ECO:0000256" key="1">
    <source>
        <dbReference type="SAM" id="MobiDB-lite"/>
    </source>
</evidence>
<dbReference type="AlphaFoldDB" id="A0A8S9TSN9"/>
<sequence length="150" mass="16970">MGAGVPVRRRGDGSGDYKFIVEGMYKKVKSIQEYPLLKMWSVFPGVVKCRTLPTDEPVLQDLRRVYDQVPADADHAKLLLAVYLTPPRDRKLSLRRRRSSSKKIRPHVPVESQSDSLYTSPSAEQEEKSRAINKLDVSASSTKQTAERIN</sequence>
<dbReference type="PANTHER" id="PTHR34415">
    <property type="entry name" value="INTEGRASE CATALYTIC DOMAIN-CONTAINING PROTEIN"/>
    <property type="match status" value="1"/>
</dbReference>
<name>A0A8S9TSN9_PHYIN</name>
<gene>
    <name evidence="2" type="ORF">GN958_ATG20849</name>
</gene>
<evidence type="ECO:0000313" key="2">
    <source>
        <dbReference type="EMBL" id="KAF4129957.1"/>
    </source>
</evidence>
<proteinExistence type="predicted"/>
<dbReference type="Proteomes" id="UP000704712">
    <property type="component" value="Unassembled WGS sequence"/>
</dbReference>
<reference evidence="2" key="1">
    <citation type="submission" date="2020-03" db="EMBL/GenBank/DDBJ databases">
        <title>Hybrid Assembly of Korean Phytophthora infestans isolates.</title>
        <authorList>
            <person name="Prokchorchik M."/>
            <person name="Lee Y."/>
            <person name="Seo J."/>
            <person name="Cho J.-H."/>
            <person name="Park Y.-E."/>
            <person name="Jang D.-C."/>
            <person name="Im J.-S."/>
            <person name="Choi J.-G."/>
            <person name="Park H.-J."/>
            <person name="Lee G.-B."/>
            <person name="Lee Y.-G."/>
            <person name="Hong S.-Y."/>
            <person name="Cho K."/>
            <person name="Sohn K.H."/>
        </authorList>
    </citation>
    <scope>NUCLEOTIDE SEQUENCE</scope>
    <source>
        <strain evidence="2">KR_2_A2</strain>
    </source>
</reference>
<feature type="region of interest" description="Disordered" evidence="1">
    <location>
        <begin position="91"/>
        <end position="150"/>
    </location>
</feature>
<dbReference type="EMBL" id="JAACNO010002901">
    <property type="protein sequence ID" value="KAF4129957.1"/>
    <property type="molecule type" value="Genomic_DNA"/>
</dbReference>
<organism evidence="2 3">
    <name type="scientific">Phytophthora infestans</name>
    <name type="common">Potato late blight agent</name>
    <name type="synonym">Botrytis infestans</name>
    <dbReference type="NCBI Taxonomy" id="4787"/>
    <lineage>
        <taxon>Eukaryota</taxon>
        <taxon>Sar</taxon>
        <taxon>Stramenopiles</taxon>
        <taxon>Oomycota</taxon>
        <taxon>Peronosporomycetes</taxon>
        <taxon>Peronosporales</taxon>
        <taxon>Peronosporaceae</taxon>
        <taxon>Phytophthora</taxon>
    </lineage>
</organism>
<evidence type="ECO:0000313" key="3">
    <source>
        <dbReference type="Proteomes" id="UP000704712"/>
    </source>
</evidence>
<accession>A0A8S9TSN9</accession>
<protein>
    <submittedName>
        <fullName evidence="2">Uncharacterized protein</fullName>
    </submittedName>
</protein>
<feature type="compositionally biased region" description="Basic residues" evidence="1">
    <location>
        <begin position="93"/>
        <end position="106"/>
    </location>
</feature>